<evidence type="ECO:0000313" key="2">
    <source>
        <dbReference type="EMBL" id="PKI40425.1"/>
    </source>
</evidence>
<gene>
    <name evidence="2" type="ORF">CRG98_039181</name>
</gene>
<dbReference type="SUPFAM" id="SSF56219">
    <property type="entry name" value="DNase I-like"/>
    <property type="match status" value="1"/>
</dbReference>
<organism evidence="2 3">
    <name type="scientific">Punica granatum</name>
    <name type="common">Pomegranate</name>
    <dbReference type="NCBI Taxonomy" id="22663"/>
    <lineage>
        <taxon>Eukaryota</taxon>
        <taxon>Viridiplantae</taxon>
        <taxon>Streptophyta</taxon>
        <taxon>Embryophyta</taxon>
        <taxon>Tracheophyta</taxon>
        <taxon>Spermatophyta</taxon>
        <taxon>Magnoliopsida</taxon>
        <taxon>eudicotyledons</taxon>
        <taxon>Gunneridae</taxon>
        <taxon>Pentapetalae</taxon>
        <taxon>rosids</taxon>
        <taxon>malvids</taxon>
        <taxon>Myrtales</taxon>
        <taxon>Lythraceae</taxon>
        <taxon>Punica</taxon>
    </lineage>
</organism>
<proteinExistence type="predicted"/>
<dbReference type="STRING" id="22663.A0A2I0I8U2"/>
<protein>
    <recommendedName>
        <fullName evidence="4">Endonuclease/exonuclease/phosphatase domain-containing protein</fullName>
    </recommendedName>
</protein>
<feature type="signal peptide" evidence="1">
    <location>
        <begin position="1"/>
        <end position="20"/>
    </location>
</feature>
<accession>A0A2I0I8U2</accession>
<dbReference type="InterPro" id="IPR036691">
    <property type="entry name" value="Endo/exonu/phosph_ase_sf"/>
</dbReference>
<reference evidence="2 3" key="1">
    <citation type="submission" date="2017-11" db="EMBL/GenBank/DDBJ databases">
        <title>De-novo sequencing of pomegranate (Punica granatum L.) genome.</title>
        <authorList>
            <person name="Akparov Z."/>
            <person name="Amiraslanov A."/>
            <person name="Hajiyeva S."/>
            <person name="Abbasov M."/>
            <person name="Kaur K."/>
            <person name="Hamwieh A."/>
            <person name="Solovyev V."/>
            <person name="Salamov A."/>
            <person name="Braich B."/>
            <person name="Kosarev P."/>
            <person name="Mahmoud A."/>
            <person name="Hajiyev E."/>
            <person name="Babayeva S."/>
            <person name="Izzatullayeva V."/>
            <person name="Mammadov A."/>
            <person name="Mammadov A."/>
            <person name="Sharifova S."/>
            <person name="Ojaghi J."/>
            <person name="Eynullazada K."/>
            <person name="Bayramov B."/>
            <person name="Abdulazimova A."/>
            <person name="Shahmuradov I."/>
        </authorList>
    </citation>
    <scope>NUCLEOTIDE SEQUENCE [LARGE SCALE GENOMIC DNA]</scope>
    <source>
        <strain evidence="3">cv. AG2017</strain>
        <tissue evidence="2">Leaf</tissue>
    </source>
</reference>
<evidence type="ECO:0008006" key="4">
    <source>
        <dbReference type="Google" id="ProtNLM"/>
    </source>
</evidence>
<dbReference type="AlphaFoldDB" id="A0A2I0I8U2"/>
<dbReference type="EMBL" id="PGOL01003563">
    <property type="protein sequence ID" value="PKI40425.1"/>
    <property type="molecule type" value="Genomic_DNA"/>
</dbReference>
<evidence type="ECO:0000313" key="3">
    <source>
        <dbReference type="Proteomes" id="UP000233551"/>
    </source>
</evidence>
<dbReference type="Gene3D" id="3.60.10.10">
    <property type="entry name" value="Endonuclease/exonuclease/phosphatase"/>
    <property type="match status" value="1"/>
</dbReference>
<evidence type="ECO:0000256" key="1">
    <source>
        <dbReference type="SAM" id="SignalP"/>
    </source>
</evidence>
<name>A0A2I0I8U2_PUNGR</name>
<keyword evidence="1" id="KW-0732">Signal</keyword>
<dbReference type="Proteomes" id="UP000233551">
    <property type="component" value="Unassembled WGS sequence"/>
</dbReference>
<sequence>MEKGWWWWWMVLGDFDEIAAIEEQSGASLANPIKCLKFREVLDSCNLLDLGSTGPRFAWIGSRSGSYNRVFKRLDRAVRTSNWRICFSDAVVRVLPGVKSDHHPHYD</sequence>
<keyword evidence="3" id="KW-1185">Reference proteome</keyword>
<comment type="caution">
    <text evidence="2">The sequence shown here is derived from an EMBL/GenBank/DDBJ whole genome shotgun (WGS) entry which is preliminary data.</text>
</comment>
<dbReference type="PANTHER" id="PTHR33710:SF77">
    <property type="entry name" value="DNASE I-LIKE SUPERFAMILY PROTEIN"/>
    <property type="match status" value="1"/>
</dbReference>
<dbReference type="PANTHER" id="PTHR33710">
    <property type="entry name" value="BNAC02G09200D PROTEIN"/>
    <property type="match status" value="1"/>
</dbReference>
<feature type="chain" id="PRO_5014111108" description="Endonuclease/exonuclease/phosphatase domain-containing protein" evidence="1">
    <location>
        <begin position="21"/>
        <end position="107"/>
    </location>
</feature>